<keyword evidence="2" id="KW-1185">Reference proteome</keyword>
<evidence type="ECO:0000259" key="1">
    <source>
        <dbReference type="Pfam" id="PF05699"/>
    </source>
</evidence>
<dbReference type="WBParaSite" id="jg16488">
    <property type="protein sequence ID" value="jg16488"/>
    <property type="gene ID" value="jg16488"/>
</dbReference>
<reference evidence="3" key="1">
    <citation type="submission" date="2022-11" db="UniProtKB">
        <authorList>
            <consortium name="WormBaseParasite"/>
        </authorList>
    </citation>
    <scope>IDENTIFICATION</scope>
</reference>
<dbReference type="InterPro" id="IPR008906">
    <property type="entry name" value="HATC_C_dom"/>
</dbReference>
<organism evidence="2 3">
    <name type="scientific">Ditylenchus dipsaci</name>
    <dbReference type="NCBI Taxonomy" id="166011"/>
    <lineage>
        <taxon>Eukaryota</taxon>
        <taxon>Metazoa</taxon>
        <taxon>Ecdysozoa</taxon>
        <taxon>Nematoda</taxon>
        <taxon>Chromadorea</taxon>
        <taxon>Rhabditida</taxon>
        <taxon>Tylenchina</taxon>
        <taxon>Tylenchomorpha</taxon>
        <taxon>Sphaerularioidea</taxon>
        <taxon>Anguinidae</taxon>
        <taxon>Anguininae</taxon>
        <taxon>Ditylenchus</taxon>
    </lineage>
</organism>
<dbReference type="Pfam" id="PF05699">
    <property type="entry name" value="Dimer_Tnp_hAT"/>
    <property type="match status" value="1"/>
</dbReference>
<dbReference type="AlphaFoldDB" id="A0A915D6F3"/>
<sequence length="494" mass="55670">MRLLTFDASSLVYNSYWGLIQVRYEKSQQPDISNSARALQNATLDQILGEVAAENRKSRSQKEVAQSNAKSWVRDVFSRFLNASFSAIDPLKWWVNMLDTDAKQMAILALEVLCIPATSAPIERVFSQAGLATARHETKLEDEAQVEVRLRLRMSTNGAAQKAIAEGISICSRSFKGLSSIGCGTIRTYHGQELLEAKSSVNISPGKLSAKGQCSEGIHGQFMEVEHDPNLSRLEAFHANMRSLLIPTKAKPFNEPFLKRLFNNDSEIFDKKEHVSTVLVGCVPNSSTQTSLLQSLLRQWILVLHEKDEQAEQLAAFDNSYDLKSIYNVFAKLISAKTADGSDLDFFTNQQLFFSFMFNALFDVKLLDNRSAFSFEHFQPEIIAEKDVSFEEKLLNAGLERDAFYAVQVQPRDEEELFETFQQKEIDLAKDIIALSFWMELASKLRKTKLCNGELSKSFGNEAYEPLFDDQRLVSSIGPGDLWAFSRKSEKSSL</sequence>
<evidence type="ECO:0000313" key="3">
    <source>
        <dbReference type="WBParaSite" id="jg16488"/>
    </source>
</evidence>
<dbReference type="SUPFAM" id="SSF53098">
    <property type="entry name" value="Ribonuclease H-like"/>
    <property type="match status" value="1"/>
</dbReference>
<feature type="domain" description="HAT C-terminal dimerisation" evidence="1">
    <location>
        <begin position="86"/>
        <end position="143"/>
    </location>
</feature>
<accession>A0A915D6F3</accession>
<protein>
    <submittedName>
        <fullName evidence="3">HAT C-terminal dimerisation domain-containing protein</fullName>
    </submittedName>
</protein>
<dbReference type="GO" id="GO:0046983">
    <property type="term" value="F:protein dimerization activity"/>
    <property type="evidence" value="ECO:0007669"/>
    <property type="project" value="InterPro"/>
</dbReference>
<proteinExistence type="predicted"/>
<dbReference type="Proteomes" id="UP000887574">
    <property type="component" value="Unplaced"/>
</dbReference>
<name>A0A915D6F3_9BILA</name>
<evidence type="ECO:0000313" key="2">
    <source>
        <dbReference type="Proteomes" id="UP000887574"/>
    </source>
</evidence>
<dbReference type="InterPro" id="IPR012337">
    <property type="entry name" value="RNaseH-like_sf"/>
</dbReference>